<accession>A0A6G1DBP5</accession>
<dbReference type="AlphaFoldDB" id="A0A6G1DBP5"/>
<dbReference type="OrthoDB" id="669282at2759"/>
<dbReference type="Gene3D" id="3.30.70.100">
    <property type="match status" value="1"/>
</dbReference>
<protein>
    <recommendedName>
        <fullName evidence="3">HMA domain-containing protein</fullName>
    </recommendedName>
</protein>
<organism evidence="1 2">
    <name type="scientific">Oryza meyeriana var. granulata</name>
    <dbReference type="NCBI Taxonomy" id="110450"/>
    <lineage>
        <taxon>Eukaryota</taxon>
        <taxon>Viridiplantae</taxon>
        <taxon>Streptophyta</taxon>
        <taxon>Embryophyta</taxon>
        <taxon>Tracheophyta</taxon>
        <taxon>Spermatophyta</taxon>
        <taxon>Magnoliopsida</taxon>
        <taxon>Liliopsida</taxon>
        <taxon>Poales</taxon>
        <taxon>Poaceae</taxon>
        <taxon>BOP clade</taxon>
        <taxon>Oryzoideae</taxon>
        <taxon>Oryzeae</taxon>
        <taxon>Oryzinae</taxon>
        <taxon>Oryza</taxon>
        <taxon>Oryza meyeriana</taxon>
    </lineage>
</organism>
<dbReference type="Proteomes" id="UP000479710">
    <property type="component" value="Unassembled WGS sequence"/>
</dbReference>
<keyword evidence="2" id="KW-1185">Reference proteome</keyword>
<proteinExistence type="predicted"/>
<evidence type="ECO:0000313" key="1">
    <source>
        <dbReference type="EMBL" id="KAF0909836.1"/>
    </source>
</evidence>
<evidence type="ECO:0008006" key="3">
    <source>
        <dbReference type="Google" id="ProtNLM"/>
    </source>
</evidence>
<dbReference type="PANTHER" id="PTHR46932:SF12">
    <property type="entry name" value="HEAVY METAL-ASSOCIATED ISOPRENYLATED PLANT PROTEIN 47"/>
    <property type="match status" value="1"/>
</dbReference>
<evidence type="ECO:0000313" key="2">
    <source>
        <dbReference type="Proteomes" id="UP000479710"/>
    </source>
</evidence>
<name>A0A6G1DBP5_9ORYZ</name>
<gene>
    <name evidence="1" type="ORF">E2562_000150</name>
</gene>
<sequence>MVNEKKRSKIMQIIAKQSGILSIAADREKDKVTVVGNETMDVTCLTMALRKQMLHTNVIIDTVTQVDEEEEKKEKERKKMEEEWKNLWPNIIYPPYAHPNLCMVDQSYQPSSGQCCQM</sequence>
<dbReference type="EMBL" id="SPHZ02000006">
    <property type="protein sequence ID" value="KAF0909836.1"/>
    <property type="molecule type" value="Genomic_DNA"/>
</dbReference>
<reference evidence="1 2" key="1">
    <citation type="submission" date="2019-11" db="EMBL/GenBank/DDBJ databases">
        <title>Whole genome sequence of Oryza granulata.</title>
        <authorList>
            <person name="Li W."/>
        </authorList>
    </citation>
    <scope>NUCLEOTIDE SEQUENCE [LARGE SCALE GENOMIC DNA]</scope>
    <source>
        <strain evidence="2">cv. Menghai</strain>
        <tissue evidence="1">Leaf</tissue>
    </source>
</reference>
<dbReference type="PANTHER" id="PTHR46932">
    <property type="entry name" value="HEAVY METAL-ASSOCIATED ISOPRENYLATED PLANT PROTEIN 47"/>
    <property type="match status" value="1"/>
</dbReference>
<dbReference type="InterPro" id="IPR042885">
    <property type="entry name" value="HIPP47/16"/>
</dbReference>
<comment type="caution">
    <text evidence="1">The sequence shown here is derived from an EMBL/GenBank/DDBJ whole genome shotgun (WGS) entry which is preliminary data.</text>
</comment>